<evidence type="ECO:0000313" key="2">
    <source>
        <dbReference type="EMBL" id="TFJ80624.1"/>
    </source>
</evidence>
<evidence type="ECO:0000313" key="3">
    <source>
        <dbReference type="Proteomes" id="UP000355283"/>
    </source>
</evidence>
<protein>
    <recommendedName>
        <fullName evidence="1">Enkurin domain-containing protein</fullName>
    </recommendedName>
</protein>
<evidence type="ECO:0000259" key="1">
    <source>
        <dbReference type="PROSITE" id="PS51665"/>
    </source>
</evidence>
<dbReference type="InterPro" id="IPR027012">
    <property type="entry name" value="Enkurin_dom"/>
</dbReference>
<organism evidence="2 3">
    <name type="scientific">Nannochloropsis salina CCMP1776</name>
    <dbReference type="NCBI Taxonomy" id="1027361"/>
    <lineage>
        <taxon>Eukaryota</taxon>
        <taxon>Sar</taxon>
        <taxon>Stramenopiles</taxon>
        <taxon>Ochrophyta</taxon>
        <taxon>Eustigmatophyceae</taxon>
        <taxon>Eustigmatales</taxon>
        <taxon>Monodopsidaceae</taxon>
        <taxon>Microchloropsis</taxon>
        <taxon>Microchloropsis salina</taxon>
    </lineage>
</organism>
<dbReference type="PROSITE" id="PS51665">
    <property type="entry name" value="ENKURIN"/>
    <property type="match status" value="1"/>
</dbReference>
<dbReference type="OrthoDB" id="2123594at2759"/>
<dbReference type="Pfam" id="PF13864">
    <property type="entry name" value="Enkurin"/>
    <property type="match status" value="1"/>
</dbReference>
<reference evidence="2 3" key="1">
    <citation type="submission" date="2019-01" db="EMBL/GenBank/DDBJ databases">
        <title>Nuclear Genome Assembly of the Microalgal Biofuel strain Nannochloropsis salina CCMP1776.</title>
        <authorList>
            <person name="Hovde B."/>
        </authorList>
    </citation>
    <scope>NUCLEOTIDE SEQUENCE [LARGE SCALE GENOMIC DNA]</scope>
    <source>
        <strain evidence="2 3">CCMP1776</strain>
    </source>
</reference>
<feature type="domain" description="Enkurin" evidence="1">
    <location>
        <begin position="3"/>
        <end position="111"/>
    </location>
</feature>
<sequence>MYLRRVQHEIAQEDAVIKALAARQFSGHETVKKRNAEERSTDKTLKEDEVQDLIVGLKAKWDTLNAIYQKTAHHGRFQSAGAQRRQVQQEKEMLAVKADIELLEKAKTCGIVVTGDDIPP</sequence>
<dbReference type="Proteomes" id="UP000355283">
    <property type="component" value="Unassembled WGS sequence"/>
</dbReference>
<accession>A0A4D9CQ69</accession>
<proteinExistence type="predicted"/>
<dbReference type="AlphaFoldDB" id="A0A4D9CQ69"/>
<name>A0A4D9CQ69_9STRA</name>
<comment type="caution">
    <text evidence="2">The sequence shown here is derived from an EMBL/GenBank/DDBJ whole genome shotgun (WGS) entry which is preliminary data.</text>
</comment>
<keyword evidence="3" id="KW-1185">Reference proteome</keyword>
<gene>
    <name evidence="2" type="ORF">NSK_008050</name>
</gene>
<dbReference type="EMBL" id="SDOX01000159">
    <property type="protein sequence ID" value="TFJ80624.1"/>
    <property type="molecule type" value="Genomic_DNA"/>
</dbReference>